<feature type="domain" description="Phospholipid/glycerol acyltransferase" evidence="1">
    <location>
        <begin position="36"/>
        <end position="160"/>
    </location>
</feature>
<dbReference type="PROSITE" id="PS00455">
    <property type="entry name" value="AMP_BINDING"/>
    <property type="match status" value="1"/>
</dbReference>
<dbReference type="GO" id="GO:0016746">
    <property type="term" value="F:acyltransferase activity"/>
    <property type="evidence" value="ECO:0007669"/>
    <property type="project" value="InterPro"/>
</dbReference>
<evidence type="ECO:0000313" key="2">
    <source>
        <dbReference type="EMBL" id="MBK8571685.1"/>
    </source>
</evidence>
<comment type="caution">
    <text evidence="2">The sequence shown here is derived from an EMBL/GenBank/DDBJ whole genome shotgun (WGS) entry which is preliminary data.</text>
</comment>
<gene>
    <name evidence="2" type="ORF">IPN91_03375</name>
</gene>
<dbReference type="Gene3D" id="3.30.300.30">
    <property type="match status" value="1"/>
</dbReference>
<dbReference type="InterPro" id="IPR020845">
    <property type="entry name" value="AMP-binding_CS"/>
</dbReference>
<accession>A0A936K607</accession>
<dbReference type="PANTHER" id="PTHR43767:SF1">
    <property type="entry name" value="NONRIBOSOMAL PEPTIDE SYNTHASE PES1 (EUROFUNG)-RELATED"/>
    <property type="match status" value="1"/>
</dbReference>
<dbReference type="InterPro" id="IPR045851">
    <property type="entry name" value="AMP-bd_C_sf"/>
</dbReference>
<protein>
    <submittedName>
        <fullName evidence="2">AMP-binding protein</fullName>
    </submittedName>
</protein>
<dbReference type="Proteomes" id="UP000709959">
    <property type="component" value="Unassembled WGS sequence"/>
</dbReference>
<dbReference type="InterPro" id="IPR042099">
    <property type="entry name" value="ANL_N_sf"/>
</dbReference>
<dbReference type="SUPFAM" id="SSF56801">
    <property type="entry name" value="Acetyl-CoA synthetase-like"/>
    <property type="match status" value="1"/>
</dbReference>
<dbReference type="GO" id="GO:0016878">
    <property type="term" value="F:acid-thiol ligase activity"/>
    <property type="evidence" value="ECO:0007669"/>
    <property type="project" value="UniProtKB-ARBA"/>
</dbReference>
<reference evidence="2 3" key="1">
    <citation type="submission" date="2020-10" db="EMBL/GenBank/DDBJ databases">
        <title>Connecting structure to function with the recovery of over 1000 high-quality activated sludge metagenome-assembled genomes encoding full-length rRNA genes using long-read sequencing.</title>
        <authorList>
            <person name="Singleton C.M."/>
            <person name="Petriglieri F."/>
            <person name="Kristensen J.M."/>
            <person name="Kirkegaard R.H."/>
            <person name="Michaelsen T.Y."/>
            <person name="Andersen M.H."/>
            <person name="Karst S.M."/>
            <person name="Dueholm M.S."/>
            <person name="Nielsen P.H."/>
            <person name="Albertsen M."/>
        </authorList>
    </citation>
    <scope>NUCLEOTIDE SEQUENCE [LARGE SCALE GENOMIC DNA]</scope>
    <source>
        <strain evidence="2">OdNE_18-Q3-R46-58_MAXAC.008</strain>
    </source>
</reference>
<dbReference type="SMART" id="SM00563">
    <property type="entry name" value="PlsC"/>
    <property type="match status" value="1"/>
</dbReference>
<dbReference type="PANTHER" id="PTHR43767">
    <property type="entry name" value="LONG-CHAIN-FATTY-ACID--COA LIGASE"/>
    <property type="match status" value="1"/>
</dbReference>
<evidence type="ECO:0000259" key="1">
    <source>
        <dbReference type="SMART" id="SM00563"/>
    </source>
</evidence>
<dbReference type="EMBL" id="JADKCH010000001">
    <property type="protein sequence ID" value="MBK8571685.1"/>
    <property type="molecule type" value="Genomic_DNA"/>
</dbReference>
<sequence>MIAFLIRAMGRPLLRLRYRIHREGGGPPSSGDGKGILFLASHPTLLDPFLLSSELHPRFAPILVAGRDHAAPAPLRWLARLLGARSLPDPVTHGERCREVLDRELVALAGRLDSGQSLLLFPGGRLARQKTEDLSDNSVVASILRQAPGTRVVLVRLQGLWGSRFSAASGRRPALGLELVKSLGYLLANGLFFTPRREVRLVLEEVFGLPLEEGRASLNQALEARLNREATPRTFVPYLVWRDHAPRTLPEPPRARIEGNPRNVPPTVRDAVRRHLQTETGQADIQEPHSLVRDLNLDALGHRELELWIQRAYGYACSDPASLQTVSDVMLAATGAAVSLRQGELKAVPHAWFHSRTDLPIEMPAGDTIPEVFLKQARRDPRRVVLADQTGGVKTYRDVITAIMVLKPIFEALEGSHVGLMLPASGGASILYLALLFAGKTPVLVNWTAGARSMGYGLDLVGVKHVVTVSTLVNRLDAQGVDLGAVKGRLLLLDEVGKKITLPTKLVAAFRARFNWVSLLTAKPPATAAVLFTSGSESLPKAVPLSHGNILANIRDAAQALNFREDERVMGCLPPFHAFGLTTTTILPLLVGLRVVYHPNPTEGRMLARLIEAYHATLLVGTPTFLGGILRMAEDRHLESLRVVVSGAEKCPEQIYATLARRWPRTTVLEGYGITECSPVVSVNREDDPRTGTIGRPLLSVEWAIVDLESGRRVEPGQPGMLLVRGPSIFAGYLNPDVESPFETFEGRQWYRTGDLVFQDRGVLVFSGRLKRFVKLGGEMVSLPAIEEVLSRRFQGEEETEPLLAVESSPEELNPDLILFSVSGIARDEANAAIRAAGLSSLHNIRVVRQVDQIPTLGTGKTDYRALKALLAETAV</sequence>
<dbReference type="Gene3D" id="3.40.50.12780">
    <property type="entry name" value="N-terminal domain of ligase-like"/>
    <property type="match status" value="1"/>
</dbReference>
<dbReference type="InterPro" id="IPR050237">
    <property type="entry name" value="ATP-dep_AMP-bd_enzyme"/>
</dbReference>
<dbReference type="Pfam" id="PF00501">
    <property type="entry name" value="AMP-binding"/>
    <property type="match status" value="1"/>
</dbReference>
<dbReference type="AlphaFoldDB" id="A0A936K607"/>
<name>A0A936K607_9BACT</name>
<proteinExistence type="predicted"/>
<organism evidence="2 3">
    <name type="scientific">Candidatus Geothrix odensensis</name>
    <dbReference type="NCBI Taxonomy" id="2954440"/>
    <lineage>
        <taxon>Bacteria</taxon>
        <taxon>Pseudomonadati</taxon>
        <taxon>Acidobacteriota</taxon>
        <taxon>Holophagae</taxon>
        <taxon>Holophagales</taxon>
        <taxon>Holophagaceae</taxon>
        <taxon>Geothrix</taxon>
    </lineage>
</organism>
<dbReference type="InterPro" id="IPR002123">
    <property type="entry name" value="Plipid/glycerol_acylTrfase"/>
</dbReference>
<dbReference type="InterPro" id="IPR000873">
    <property type="entry name" value="AMP-dep_synth/lig_dom"/>
</dbReference>
<evidence type="ECO:0000313" key="3">
    <source>
        <dbReference type="Proteomes" id="UP000709959"/>
    </source>
</evidence>